<dbReference type="AlphaFoldDB" id="A0AAV6K1J5"/>
<evidence type="ECO:0000313" key="5">
    <source>
        <dbReference type="EMBL" id="KAG5550411.1"/>
    </source>
</evidence>
<dbReference type="EMBL" id="JACTNZ010000005">
    <property type="protein sequence ID" value="KAG5550411.1"/>
    <property type="molecule type" value="Genomic_DNA"/>
</dbReference>
<reference evidence="4 6" key="1">
    <citation type="submission" date="2020-08" db="EMBL/GenBank/DDBJ databases">
        <title>Plant Genome Project.</title>
        <authorList>
            <person name="Zhang R.-G."/>
        </authorList>
    </citation>
    <scope>NUCLEOTIDE SEQUENCE [LARGE SCALE GENOMIC DNA]</scope>
    <source>
        <strain evidence="4">WSP0</strain>
        <tissue evidence="4">Leaf</tissue>
    </source>
</reference>
<proteinExistence type="predicted"/>
<dbReference type="EMBL" id="JACTNZ010000013">
    <property type="protein sequence ID" value="KAG5515443.1"/>
    <property type="molecule type" value="Genomic_DNA"/>
</dbReference>
<dbReference type="EMBL" id="JACTNZ010000006">
    <property type="protein sequence ID" value="KAG5546253.1"/>
    <property type="molecule type" value="Genomic_DNA"/>
</dbReference>
<name>A0AAV6K1J5_9ERIC</name>
<organism evidence="4 6">
    <name type="scientific">Rhododendron griersonianum</name>
    <dbReference type="NCBI Taxonomy" id="479676"/>
    <lineage>
        <taxon>Eukaryota</taxon>
        <taxon>Viridiplantae</taxon>
        <taxon>Streptophyta</taxon>
        <taxon>Embryophyta</taxon>
        <taxon>Tracheophyta</taxon>
        <taxon>Spermatophyta</taxon>
        <taxon>Magnoliopsida</taxon>
        <taxon>eudicotyledons</taxon>
        <taxon>Gunneridae</taxon>
        <taxon>Pentapetalae</taxon>
        <taxon>asterids</taxon>
        <taxon>Ericales</taxon>
        <taxon>Ericaceae</taxon>
        <taxon>Ericoideae</taxon>
        <taxon>Rhodoreae</taxon>
        <taxon>Rhododendron</taxon>
    </lineage>
</organism>
<comment type="caution">
    <text evidence="4">The sequence shown here is derived from an EMBL/GenBank/DDBJ whole genome shotgun (WGS) entry which is preliminary data.</text>
</comment>
<dbReference type="Proteomes" id="UP000823749">
    <property type="component" value="Chromosome 10"/>
</dbReference>
<gene>
    <name evidence="5" type="ORF">RHGRI_015387</name>
    <name evidence="4" type="ORF">RHGRI_018432</name>
    <name evidence="3" type="ORF">RHGRI_028069</name>
    <name evidence="2" type="ORF">RHGRI_036484</name>
</gene>
<keyword evidence="6" id="KW-1185">Reference proteome</keyword>
<dbReference type="EMBL" id="JACTNZ010000010">
    <property type="protein sequence ID" value="KAG5527008.1"/>
    <property type="molecule type" value="Genomic_DNA"/>
</dbReference>
<evidence type="ECO:0000313" key="3">
    <source>
        <dbReference type="EMBL" id="KAG5527008.1"/>
    </source>
</evidence>
<accession>A0AAV6K1J5</accession>
<evidence type="ECO:0000313" key="6">
    <source>
        <dbReference type="Proteomes" id="UP000823749"/>
    </source>
</evidence>
<feature type="transmembrane region" description="Helical" evidence="1">
    <location>
        <begin position="103"/>
        <end position="124"/>
    </location>
</feature>
<evidence type="ECO:0000256" key="1">
    <source>
        <dbReference type="SAM" id="Phobius"/>
    </source>
</evidence>
<keyword evidence="1" id="KW-1133">Transmembrane helix</keyword>
<dbReference type="Proteomes" id="UP000823749">
    <property type="component" value="Chromosome 13"/>
</dbReference>
<protein>
    <submittedName>
        <fullName evidence="4">Uncharacterized protein</fullName>
    </submittedName>
</protein>
<sequence>MSNPVGWCMILKSGSKCNFRVPLNSIGYFVPIDVKSPYLRGFGSVVEREEFPEDFDEAQLVSIGGRHQRNPRQRLGFLVSRRRQTTPCSSSFRLQYQLLSLSILYIVKSLKKLLIFILHLFLLINFL</sequence>
<dbReference type="Proteomes" id="UP000823749">
    <property type="component" value="Chromosome 6"/>
</dbReference>
<keyword evidence="1" id="KW-0812">Transmembrane</keyword>
<keyword evidence="1" id="KW-0472">Membrane</keyword>
<evidence type="ECO:0000313" key="4">
    <source>
        <dbReference type="EMBL" id="KAG5546253.1"/>
    </source>
</evidence>
<evidence type="ECO:0000313" key="2">
    <source>
        <dbReference type="EMBL" id="KAG5515443.1"/>
    </source>
</evidence>
<dbReference type="Proteomes" id="UP000823749">
    <property type="component" value="Chromosome 5"/>
</dbReference>